<dbReference type="EMBL" id="BQNJ01000002">
    <property type="protein sequence ID" value="GKH02414.1"/>
    <property type="molecule type" value="Genomic_DNA"/>
</dbReference>
<proteinExistence type="predicted"/>
<organism evidence="1 2">
    <name type="scientific">Hungatella hathewayi</name>
    <dbReference type="NCBI Taxonomy" id="154046"/>
    <lineage>
        <taxon>Bacteria</taxon>
        <taxon>Bacillati</taxon>
        <taxon>Bacillota</taxon>
        <taxon>Clostridia</taxon>
        <taxon>Lachnospirales</taxon>
        <taxon>Lachnospiraceae</taxon>
        <taxon>Hungatella</taxon>
    </lineage>
</organism>
<gene>
    <name evidence="1" type="ORF">CE91St55_43950</name>
</gene>
<dbReference type="RefSeq" id="WP_244052892.1">
    <property type="nucleotide sequence ID" value="NZ_BQNJ01000002.1"/>
</dbReference>
<accession>A0AA37JJP0</accession>
<sequence length="185" mass="21347">MIFNKHSALEGQHAFLGASKYHWINYDESKVAESYSKFLATQKGTELHDFAAKCISLGQKLPKSQKTLNMYVNDAIGFKMVPEQPLFYSENCFGTTDAITFRNRMLRIHDLKTGVIPAHMEQLEIYAALFCLEYKIKPADIEMELRIYQNNQILYENPTAETIVPIMDKIITFDKVINKIKEREG</sequence>
<reference evidence="1" key="1">
    <citation type="submission" date="2022-01" db="EMBL/GenBank/DDBJ databases">
        <title>Novel bile acid biosynthetic pathways are enriched in the microbiome of centenarians.</title>
        <authorList>
            <person name="Sato Y."/>
            <person name="Atarashi K."/>
            <person name="Plichta R.D."/>
            <person name="Arai Y."/>
            <person name="Sasajima S."/>
            <person name="Kearney M.S."/>
            <person name="Suda W."/>
            <person name="Takeshita K."/>
            <person name="Sasaki T."/>
            <person name="Okamoto S."/>
            <person name="Skelly N.A."/>
            <person name="Okamura Y."/>
            <person name="Vlamakis H."/>
            <person name="Li Y."/>
            <person name="Tanoue T."/>
            <person name="Takei H."/>
            <person name="Nittono H."/>
            <person name="Narushima S."/>
            <person name="Irie J."/>
            <person name="Itoh H."/>
            <person name="Moriya K."/>
            <person name="Sugiura Y."/>
            <person name="Suematsu M."/>
            <person name="Moritoki N."/>
            <person name="Shibata S."/>
            <person name="Littman R.D."/>
            <person name="Fischbach A.M."/>
            <person name="Uwamino Y."/>
            <person name="Inoue T."/>
            <person name="Honda A."/>
            <person name="Hattori M."/>
            <person name="Murai T."/>
            <person name="Xavier J.R."/>
            <person name="Hirose N."/>
            <person name="Honda K."/>
        </authorList>
    </citation>
    <scope>NUCLEOTIDE SEQUENCE</scope>
    <source>
        <strain evidence="1">CE91-St55</strain>
    </source>
</reference>
<dbReference type="Proteomes" id="UP001055091">
    <property type="component" value="Unassembled WGS sequence"/>
</dbReference>
<dbReference type="AlphaFoldDB" id="A0AA37JJP0"/>
<evidence type="ECO:0000313" key="1">
    <source>
        <dbReference type="EMBL" id="GKH02414.1"/>
    </source>
</evidence>
<evidence type="ECO:0008006" key="3">
    <source>
        <dbReference type="Google" id="ProtNLM"/>
    </source>
</evidence>
<evidence type="ECO:0000313" key="2">
    <source>
        <dbReference type="Proteomes" id="UP001055091"/>
    </source>
</evidence>
<name>A0AA37JJP0_9FIRM</name>
<comment type="caution">
    <text evidence="1">The sequence shown here is derived from an EMBL/GenBank/DDBJ whole genome shotgun (WGS) entry which is preliminary data.</text>
</comment>
<protein>
    <recommendedName>
        <fullName evidence="3">DUF2800 domain-containing protein</fullName>
    </recommendedName>
</protein>